<dbReference type="InterPro" id="IPR036737">
    <property type="entry name" value="OmpA-like_sf"/>
</dbReference>
<gene>
    <name evidence="4" type="ORF">BRAN1462_LOCUS56594</name>
</gene>
<name>A0A7S2QCR3_9DINO</name>
<keyword evidence="1" id="KW-0175">Coiled coil</keyword>
<evidence type="ECO:0000256" key="2">
    <source>
        <dbReference type="SAM" id="MobiDB-lite"/>
    </source>
</evidence>
<reference evidence="4" key="1">
    <citation type="submission" date="2021-01" db="EMBL/GenBank/DDBJ databases">
        <authorList>
            <person name="Corre E."/>
            <person name="Pelletier E."/>
            <person name="Niang G."/>
            <person name="Scheremetjew M."/>
            <person name="Finn R."/>
            <person name="Kale V."/>
            <person name="Holt S."/>
            <person name="Cochrane G."/>
            <person name="Meng A."/>
            <person name="Brown T."/>
            <person name="Cohen L."/>
        </authorList>
    </citation>
    <scope>NUCLEOTIDE SEQUENCE</scope>
    <source>
        <strain evidence="4">RCC3387</strain>
    </source>
</reference>
<feature type="region of interest" description="Disordered" evidence="2">
    <location>
        <begin position="1"/>
        <end position="90"/>
    </location>
</feature>
<dbReference type="Gene3D" id="3.30.1330.60">
    <property type="entry name" value="OmpA-like domain"/>
    <property type="match status" value="1"/>
</dbReference>
<protein>
    <recommendedName>
        <fullName evidence="3">OmpA-like domain-containing protein</fullName>
    </recommendedName>
</protein>
<feature type="compositionally biased region" description="Polar residues" evidence="2">
    <location>
        <begin position="458"/>
        <end position="487"/>
    </location>
</feature>
<organism evidence="4">
    <name type="scientific">Zooxanthella nutricula</name>
    <dbReference type="NCBI Taxonomy" id="1333877"/>
    <lineage>
        <taxon>Eukaryota</taxon>
        <taxon>Sar</taxon>
        <taxon>Alveolata</taxon>
        <taxon>Dinophyceae</taxon>
        <taxon>Peridiniales</taxon>
        <taxon>Peridiniales incertae sedis</taxon>
        <taxon>Zooxanthella</taxon>
    </lineage>
</organism>
<feature type="domain" description="OmpA-like" evidence="3">
    <location>
        <begin position="133"/>
        <end position="197"/>
    </location>
</feature>
<accession>A0A7S2QCR3</accession>
<evidence type="ECO:0000313" key="4">
    <source>
        <dbReference type="EMBL" id="CAD9638772.1"/>
    </source>
</evidence>
<dbReference type="SUPFAM" id="SSF103088">
    <property type="entry name" value="OmpA-like"/>
    <property type="match status" value="1"/>
</dbReference>
<dbReference type="Pfam" id="PF00691">
    <property type="entry name" value="OmpA"/>
    <property type="match status" value="1"/>
</dbReference>
<evidence type="ECO:0000256" key="1">
    <source>
        <dbReference type="SAM" id="Coils"/>
    </source>
</evidence>
<feature type="compositionally biased region" description="Basic and acidic residues" evidence="2">
    <location>
        <begin position="444"/>
        <end position="455"/>
    </location>
</feature>
<feature type="compositionally biased region" description="Basic and acidic residues" evidence="2">
    <location>
        <begin position="69"/>
        <end position="86"/>
    </location>
</feature>
<dbReference type="AlphaFoldDB" id="A0A7S2QCR3"/>
<proteinExistence type="predicted"/>
<dbReference type="EMBL" id="HBGW01089226">
    <property type="protein sequence ID" value="CAD9638772.1"/>
    <property type="molecule type" value="Transcribed_RNA"/>
</dbReference>
<evidence type="ECO:0000259" key="3">
    <source>
        <dbReference type="Pfam" id="PF00691"/>
    </source>
</evidence>
<sequence length="519" mass="56859">MFPEDAGWQGGKKKNKKEKKDGHHDFGGPPAFGGAGDVLGFDGGHHSEALGGDRTLGQSHSGSAFGTDYGRDHDRYRDRDRHDSPNGDRALAAYGDAGAELHPDFRARLGKVLELPLPFQPMQVADFDPLTDRCRLTYEGKKNADEIAAVLKESPQTCIKILGFTGKTAKQKQAVALSLARARAVRDALSAAGCSNAMAARGVGFADDLGNRCELSVCSGAEAADIEGAVQAANRSPDADLRDLGDDRFHVSSVHDPASAFEAVLAADREVTEDLRREVEHLRELLRAEQDNGLSLEREVRGLYEEKQRLVMEAKQLSAAHHQGMARLAAIREEHRSIDVDEASLHTDRSQAAEELAFLQQKVDDDLNTVVFFSKANDRLERHNKELALQMATLEMERKNLSREAQLDLQAAKREERQLAELRNRADQLRRSKVALHQQSHQARSREDYLREVRRGTAASSPSLQAQKPQAQPAGSHSWASHVSTPLRSGMGASFPPRLGSQAGRPANLPVPPGHNVHV</sequence>
<dbReference type="InterPro" id="IPR006665">
    <property type="entry name" value="OmpA-like"/>
</dbReference>
<feature type="coiled-coil region" evidence="1">
    <location>
        <begin position="272"/>
        <end position="299"/>
    </location>
</feature>
<feature type="region of interest" description="Disordered" evidence="2">
    <location>
        <begin position="430"/>
        <end position="519"/>
    </location>
</feature>